<dbReference type="Pfam" id="PF07707">
    <property type="entry name" value="BACK"/>
    <property type="match status" value="1"/>
</dbReference>
<sequence>MDEKHPKKDKKNSDEKKNLDDKKNSDEKGNDNCHGAKNLSVNKSSGSANKPSGSVKNSQGATKQQKQHHQQHQQQQNQQPQQNVLLPAAEAISVEETASPSLSPVLPSLSLESASLPVPIPNNPIQTEGHAHNQQCNLIAMSSSSQSPSPTSSAMSLSLMTAMMSCNSNNLPSLETNNRPVTSASSYLGHGNAPYNWQSSKTTIKDRLAYLYNTEIMSDIHFTVGTQPNQQKIPAHKFVLCVGSAVFDAQFNGPMATSEDVIEIPDVEPAAFLALLRFLYSDEVQICSDTVMTTLYAAKKYAVPALEKACVEFLKRNLSSDNAFMLLTQARLFDEPQLAALCLETIDKNTSEALNADGFTDIDLDTLCVVLERDTLGIRECKLFAAVCRWCEAECTRKNLPPTPENKRQALGRALNLIRFPLMTVEEFAQGAAQSGLLEDRTLVQLFLYFTVNPKPHIEFLDVPRCCLTGKEQVVSRFCQIESRWGYSGTSDRIRFMVNRRIFVVGFGLYGSIHGPHEFAVNIQIIHSDSSKIMGQNDTSFQCDGTNSTFRVMFKEPVEILPNTSYTACATLKGPDSYYGSKGLRKVTHESLSSGKVTFQFTYAAGNNNGTSVEDGQIPEIIFYT</sequence>
<accession>A0ABQ9EJI8</accession>
<dbReference type="Gene3D" id="3.30.710.10">
    <property type="entry name" value="Potassium Channel Kv1.1, Chain A"/>
    <property type="match status" value="1"/>
</dbReference>
<dbReference type="PROSITE" id="PS50097">
    <property type="entry name" value="BTB"/>
    <property type="match status" value="1"/>
</dbReference>
<dbReference type="PANTHER" id="PTHR45774">
    <property type="entry name" value="BTB/POZ DOMAIN-CONTAINING"/>
    <property type="match status" value="1"/>
</dbReference>
<feature type="domain" description="BTB" evidence="4">
    <location>
        <begin position="218"/>
        <end position="288"/>
    </location>
</feature>
<dbReference type="Pfam" id="PF00651">
    <property type="entry name" value="BTB"/>
    <property type="match status" value="1"/>
</dbReference>
<feature type="region of interest" description="Disordered" evidence="3">
    <location>
        <begin position="1"/>
        <end position="81"/>
    </location>
</feature>
<dbReference type="Proteomes" id="UP001217089">
    <property type="component" value="Unassembled WGS sequence"/>
</dbReference>
<feature type="compositionally biased region" description="Basic and acidic residues" evidence="3">
    <location>
        <begin position="1"/>
        <end position="31"/>
    </location>
</feature>
<feature type="compositionally biased region" description="Polar residues" evidence="3">
    <location>
        <begin position="39"/>
        <end position="62"/>
    </location>
</feature>
<dbReference type="Gene3D" id="2.60.120.820">
    <property type="entry name" value="PHR domain"/>
    <property type="match status" value="1"/>
</dbReference>
<keyword evidence="6" id="KW-1185">Reference proteome</keyword>
<feature type="compositionally biased region" description="Low complexity" evidence="3">
    <location>
        <begin position="72"/>
        <end position="81"/>
    </location>
</feature>
<dbReference type="InterPro" id="IPR011333">
    <property type="entry name" value="SKP1/BTB/POZ_sf"/>
</dbReference>
<dbReference type="Pfam" id="PF08005">
    <property type="entry name" value="PHR"/>
    <property type="match status" value="1"/>
</dbReference>
<reference evidence="5 6" key="1">
    <citation type="submission" date="2022-12" db="EMBL/GenBank/DDBJ databases">
        <title>Chromosome-level genome of Tegillarca granosa.</title>
        <authorList>
            <person name="Kim J."/>
        </authorList>
    </citation>
    <scope>NUCLEOTIDE SEQUENCE [LARGE SCALE GENOMIC DNA]</scope>
    <source>
        <strain evidence="5">Teg-2019</strain>
        <tissue evidence="5">Adductor muscle</tissue>
    </source>
</reference>
<evidence type="ECO:0000256" key="2">
    <source>
        <dbReference type="ARBA" id="ARBA00022490"/>
    </source>
</evidence>
<dbReference type="SMART" id="SM00875">
    <property type="entry name" value="BACK"/>
    <property type="match status" value="1"/>
</dbReference>
<dbReference type="EMBL" id="JARBDR010000903">
    <property type="protein sequence ID" value="KAJ8304949.1"/>
    <property type="molecule type" value="Genomic_DNA"/>
</dbReference>
<evidence type="ECO:0000256" key="3">
    <source>
        <dbReference type="SAM" id="MobiDB-lite"/>
    </source>
</evidence>
<dbReference type="InterPro" id="IPR011705">
    <property type="entry name" value="BACK"/>
</dbReference>
<dbReference type="InterPro" id="IPR038648">
    <property type="entry name" value="PHR_sf"/>
</dbReference>
<evidence type="ECO:0000313" key="6">
    <source>
        <dbReference type="Proteomes" id="UP001217089"/>
    </source>
</evidence>
<name>A0ABQ9EJI8_TEGGR</name>
<evidence type="ECO:0000313" key="5">
    <source>
        <dbReference type="EMBL" id="KAJ8304949.1"/>
    </source>
</evidence>
<proteinExistence type="predicted"/>
<keyword evidence="2" id="KW-0963">Cytoplasm</keyword>
<gene>
    <name evidence="5" type="ORF">KUTeg_018532</name>
</gene>
<dbReference type="SMART" id="SM00225">
    <property type="entry name" value="BTB"/>
    <property type="match status" value="1"/>
</dbReference>
<comment type="subcellular location">
    <subcellularLocation>
        <location evidence="1">Cytoplasm</location>
    </subcellularLocation>
</comment>
<organism evidence="5 6">
    <name type="scientific">Tegillarca granosa</name>
    <name type="common">Malaysian cockle</name>
    <name type="synonym">Anadara granosa</name>
    <dbReference type="NCBI Taxonomy" id="220873"/>
    <lineage>
        <taxon>Eukaryota</taxon>
        <taxon>Metazoa</taxon>
        <taxon>Spiralia</taxon>
        <taxon>Lophotrochozoa</taxon>
        <taxon>Mollusca</taxon>
        <taxon>Bivalvia</taxon>
        <taxon>Autobranchia</taxon>
        <taxon>Pteriomorphia</taxon>
        <taxon>Arcoida</taxon>
        <taxon>Arcoidea</taxon>
        <taxon>Arcidae</taxon>
        <taxon>Tegillarca</taxon>
    </lineage>
</organism>
<comment type="caution">
    <text evidence="5">The sequence shown here is derived from an EMBL/GenBank/DDBJ whole genome shotgun (WGS) entry which is preliminary data.</text>
</comment>
<evidence type="ECO:0000256" key="1">
    <source>
        <dbReference type="ARBA" id="ARBA00004496"/>
    </source>
</evidence>
<dbReference type="InterPro" id="IPR012983">
    <property type="entry name" value="PHR"/>
</dbReference>
<dbReference type="InterPro" id="IPR000210">
    <property type="entry name" value="BTB/POZ_dom"/>
</dbReference>
<dbReference type="CDD" id="cd18487">
    <property type="entry name" value="BACK_BTBD1_like"/>
    <property type="match status" value="1"/>
</dbReference>
<protein>
    <recommendedName>
        <fullName evidence="4">BTB domain-containing protein</fullName>
    </recommendedName>
</protein>
<dbReference type="PANTHER" id="PTHR45774:SF3">
    <property type="entry name" value="BTB (POZ) DOMAIN-CONTAINING 2B-RELATED"/>
    <property type="match status" value="1"/>
</dbReference>
<dbReference type="CDD" id="cd18281">
    <property type="entry name" value="BTB_POZ_BTBD1_2"/>
    <property type="match status" value="1"/>
</dbReference>
<dbReference type="Gene3D" id="1.25.40.420">
    <property type="match status" value="1"/>
</dbReference>
<dbReference type="SUPFAM" id="SSF54695">
    <property type="entry name" value="POZ domain"/>
    <property type="match status" value="1"/>
</dbReference>
<evidence type="ECO:0000259" key="4">
    <source>
        <dbReference type="PROSITE" id="PS50097"/>
    </source>
</evidence>